<name>A0A4C1UQR4_EUMVA</name>
<evidence type="ECO:0000313" key="2">
    <source>
        <dbReference type="EMBL" id="GBP28184.1"/>
    </source>
</evidence>
<sequence length="94" mass="10402">MTRPVEKPNAISLPRRPSGSYTRAGRGARAPPPSPHATRPPLPFTSAAGFVITVRTPHPIYFDHVTRRTSTTRRGFHRIATKIENNFLTSPTSI</sequence>
<protein>
    <submittedName>
        <fullName evidence="2">Uncharacterized protein</fullName>
    </submittedName>
</protein>
<feature type="region of interest" description="Disordered" evidence="1">
    <location>
        <begin position="1"/>
        <end position="44"/>
    </location>
</feature>
<comment type="caution">
    <text evidence="2">The sequence shown here is derived from an EMBL/GenBank/DDBJ whole genome shotgun (WGS) entry which is preliminary data.</text>
</comment>
<evidence type="ECO:0000256" key="1">
    <source>
        <dbReference type="SAM" id="MobiDB-lite"/>
    </source>
</evidence>
<dbReference type="EMBL" id="BGZK01000203">
    <property type="protein sequence ID" value="GBP28184.1"/>
    <property type="molecule type" value="Genomic_DNA"/>
</dbReference>
<reference evidence="2 3" key="1">
    <citation type="journal article" date="2019" name="Commun. Biol.">
        <title>The bagworm genome reveals a unique fibroin gene that provides high tensile strength.</title>
        <authorList>
            <person name="Kono N."/>
            <person name="Nakamura H."/>
            <person name="Ohtoshi R."/>
            <person name="Tomita M."/>
            <person name="Numata K."/>
            <person name="Arakawa K."/>
        </authorList>
    </citation>
    <scope>NUCLEOTIDE SEQUENCE [LARGE SCALE GENOMIC DNA]</scope>
</reference>
<gene>
    <name evidence="2" type="ORF">EVAR_76279_1</name>
</gene>
<dbReference type="AlphaFoldDB" id="A0A4C1UQR4"/>
<proteinExistence type="predicted"/>
<keyword evidence="3" id="KW-1185">Reference proteome</keyword>
<feature type="compositionally biased region" description="Pro residues" evidence="1">
    <location>
        <begin position="30"/>
        <end position="43"/>
    </location>
</feature>
<evidence type="ECO:0000313" key="3">
    <source>
        <dbReference type="Proteomes" id="UP000299102"/>
    </source>
</evidence>
<accession>A0A4C1UQR4</accession>
<dbReference type="Proteomes" id="UP000299102">
    <property type="component" value="Unassembled WGS sequence"/>
</dbReference>
<organism evidence="2 3">
    <name type="scientific">Eumeta variegata</name>
    <name type="common">Bagworm moth</name>
    <name type="synonym">Eumeta japonica</name>
    <dbReference type="NCBI Taxonomy" id="151549"/>
    <lineage>
        <taxon>Eukaryota</taxon>
        <taxon>Metazoa</taxon>
        <taxon>Ecdysozoa</taxon>
        <taxon>Arthropoda</taxon>
        <taxon>Hexapoda</taxon>
        <taxon>Insecta</taxon>
        <taxon>Pterygota</taxon>
        <taxon>Neoptera</taxon>
        <taxon>Endopterygota</taxon>
        <taxon>Lepidoptera</taxon>
        <taxon>Glossata</taxon>
        <taxon>Ditrysia</taxon>
        <taxon>Tineoidea</taxon>
        <taxon>Psychidae</taxon>
        <taxon>Oiketicinae</taxon>
        <taxon>Eumeta</taxon>
    </lineage>
</organism>